<sequence>DLIGGNIAKAPSRSRHRSLREKQVTVGKYLLAMEPDLHVVDPPGVSCLTMVRPHPSDPIPQYGRHLESGFVAAAHKSLVVIYVTRYSGWYLVLDLASSSPRSFTIPGIAYPDSYRCAGPGATVITPLHPGAFVLAELLLSLRCPIKGLSSVMLCFWNSHSSSWDKKAGDLPAQVCHVWEVHMSFPVQSRNLLCWVHSDLHMSFVPLPPNSCEEFDQQRLPNPQDFRLSSTKVVHSISCFLEIIQ</sequence>
<dbReference type="InParanoid" id="K3YYB4"/>
<dbReference type="Gramene" id="KQL27739">
    <property type="protein sequence ID" value="KQL27739"/>
    <property type="gene ID" value="SETIT_019264mg"/>
</dbReference>
<reference evidence="1" key="2">
    <citation type="submission" date="2018-08" db="UniProtKB">
        <authorList>
            <consortium name="EnsemblPlants"/>
        </authorList>
    </citation>
    <scope>IDENTIFICATION</scope>
    <source>
        <strain evidence="1">Yugu1</strain>
    </source>
</reference>
<evidence type="ECO:0000313" key="2">
    <source>
        <dbReference type="Proteomes" id="UP000004995"/>
    </source>
</evidence>
<dbReference type="eggNOG" id="ENOG502R888">
    <property type="taxonomic scope" value="Eukaryota"/>
</dbReference>
<reference evidence="2" key="1">
    <citation type="journal article" date="2012" name="Nat. Biotechnol.">
        <title>Reference genome sequence of the model plant Setaria.</title>
        <authorList>
            <person name="Bennetzen J.L."/>
            <person name="Schmutz J."/>
            <person name="Wang H."/>
            <person name="Percifield R."/>
            <person name="Hawkins J."/>
            <person name="Pontaroli A.C."/>
            <person name="Estep M."/>
            <person name="Feng L."/>
            <person name="Vaughn J.N."/>
            <person name="Grimwood J."/>
            <person name="Jenkins J."/>
            <person name="Barry K."/>
            <person name="Lindquist E."/>
            <person name="Hellsten U."/>
            <person name="Deshpande S."/>
            <person name="Wang X."/>
            <person name="Wu X."/>
            <person name="Mitros T."/>
            <person name="Triplett J."/>
            <person name="Yang X."/>
            <person name="Ye C.Y."/>
            <person name="Mauro-Herrera M."/>
            <person name="Wang L."/>
            <person name="Li P."/>
            <person name="Sharma M."/>
            <person name="Sharma R."/>
            <person name="Ronald P.C."/>
            <person name="Panaud O."/>
            <person name="Kellogg E.A."/>
            <person name="Brutnell T.P."/>
            <person name="Doust A.N."/>
            <person name="Tuskan G.A."/>
            <person name="Rokhsar D."/>
            <person name="Devos K.M."/>
        </authorList>
    </citation>
    <scope>NUCLEOTIDE SEQUENCE [LARGE SCALE GENOMIC DNA]</scope>
    <source>
        <strain evidence="2">cv. Yugu1</strain>
    </source>
</reference>
<dbReference type="PANTHER" id="PTHR33086:SF93">
    <property type="entry name" value="DUF1618 DOMAIN-CONTAINING PROTEIN"/>
    <property type="match status" value="1"/>
</dbReference>
<organism evidence="1 2">
    <name type="scientific">Setaria italica</name>
    <name type="common">Foxtail millet</name>
    <name type="synonym">Panicum italicum</name>
    <dbReference type="NCBI Taxonomy" id="4555"/>
    <lineage>
        <taxon>Eukaryota</taxon>
        <taxon>Viridiplantae</taxon>
        <taxon>Streptophyta</taxon>
        <taxon>Embryophyta</taxon>
        <taxon>Tracheophyta</taxon>
        <taxon>Spermatophyta</taxon>
        <taxon>Magnoliopsida</taxon>
        <taxon>Liliopsida</taxon>
        <taxon>Poales</taxon>
        <taxon>Poaceae</taxon>
        <taxon>PACMAD clade</taxon>
        <taxon>Panicoideae</taxon>
        <taxon>Panicodae</taxon>
        <taxon>Paniceae</taxon>
        <taxon>Cenchrinae</taxon>
        <taxon>Setaria</taxon>
    </lineage>
</organism>
<keyword evidence="2" id="KW-1185">Reference proteome</keyword>
<dbReference type="PANTHER" id="PTHR33086">
    <property type="entry name" value="OS05G0468200 PROTEIN-RELATED"/>
    <property type="match status" value="1"/>
</dbReference>
<dbReference type="AlphaFoldDB" id="K3YYB4"/>
<dbReference type="Proteomes" id="UP000004995">
    <property type="component" value="Unassembled WGS sequence"/>
</dbReference>
<dbReference type="OMA" id="CHVWEVH"/>
<evidence type="ECO:0008006" key="3">
    <source>
        <dbReference type="Google" id="ProtNLM"/>
    </source>
</evidence>
<dbReference type="EnsemblPlants" id="KQL27739">
    <property type="protein sequence ID" value="KQL27739"/>
    <property type="gene ID" value="SETIT_019264mg"/>
</dbReference>
<dbReference type="HOGENOM" id="CLU_1140469_0_0_1"/>
<proteinExistence type="predicted"/>
<protein>
    <recommendedName>
        <fullName evidence="3">DUF1618 domain-containing protein</fullName>
    </recommendedName>
</protein>
<dbReference type="EMBL" id="AGNK02000007">
    <property type="status" value="NOT_ANNOTATED_CDS"/>
    <property type="molecule type" value="Genomic_DNA"/>
</dbReference>
<accession>K3YYB4</accession>
<name>K3YYB4_SETIT</name>
<evidence type="ECO:0000313" key="1">
    <source>
        <dbReference type="EnsemblPlants" id="KQL27739"/>
    </source>
</evidence>